<dbReference type="AlphaFoldDB" id="A0A7W6D8V1"/>
<sequence length="41" mass="4486">MAKGQVRSNKEARKPKKDKADKTAPTLGSQVKSSESTIKKK</sequence>
<evidence type="ECO:0000256" key="1">
    <source>
        <dbReference type="SAM" id="MobiDB-lite"/>
    </source>
</evidence>
<feature type="compositionally biased region" description="Polar residues" evidence="1">
    <location>
        <begin position="27"/>
        <end position="41"/>
    </location>
</feature>
<feature type="region of interest" description="Disordered" evidence="1">
    <location>
        <begin position="1"/>
        <end position="41"/>
    </location>
</feature>
<protein>
    <submittedName>
        <fullName evidence="2">Uncharacterized protein</fullName>
    </submittedName>
</protein>
<reference evidence="2 3" key="1">
    <citation type="submission" date="2020-08" db="EMBL/GenBank/DDBJ databases">
        <title>Genomic Encyclopedia of Type Strains, Phase IV (KMG-IV): sequencing the most valuable type-strain genomes for metagenomic binning, comparative biology and taxonomic classification.</title>
        <authorList>
            <person name="Goeker M."/>
        </authorList>
    </citation>
    <scope>NUCLEOTIDE SEQUENCE [LARGE SCALE GENOMIC DNA]</scope>
    <source>
        <strain evidence="2 3">DSM 100211</strain>
    </source>
</reference>
<evidence type="ECO:0000313" key="2">
    <source>
        <dbReference type="EMBL" id="MBB3978848.1"/>
    </source>
</evidence>
<feature type="compositionally biased region" description="Basic and acidic residues" evidence="1">
    <location>
        <begin position="8"/>
        <end position="22"/>
    </location>
</feature>
<dbReference type="EMBL" id="JACIEE010000008">
    <property type="protein sequence ID" value="MBB3978848.1"/>
    <property type="molecule type" value="Genomic_DNA"/>
</dbReference>
<name>A0A7W6D8V1_9HYPH</name>
<dbReference type="Proteomes" id="UP000574761">
    <property type="component" value="Unassembled WGS sequence"/>
</dbReference>
<proteinExistence type="predicted"/>
<keyword evidence="3" id="KW-1185">Reference proteome</keyword>
<organism evidence="2 3">
    <name type="scientific">Mycoplana azooxidifex</name>
    <dbReference type="NCBI Taxonomy" id="1636188"/>
    <lineage>
        <taxon>Bacteria</taxon>
        <taxon>Pseudomonadati</taxon>
        <taxon>Pseudomonadota</taxon>
        <taxon>Alphaproteobacteria</taxon>
        <taxon>Hyphomicrobiales</taxon>
        <taxon>Rhizobiaceae</taxon>
        <taxon>Mycoplana</taxon>
    </lineage>
</organism>
<accession>A0A7W6D8V1</accession>
<comment type="caution">
    <text evidence="2">The sequence shown here is derived from an EMBL/GenBank/DDBJ whole genome shotgun (WGS) entry which is preliminary data.</text>
</comment>
<gene>
    <name evidence="2" type="ORF">GGQ64_004083</name>
</gene>
<dbReference type="RefSeq" id="WP_281380568.1">
    <property type="nucleotide sequence ID" value="NZ_JACIEE010000008.1"/>
</dbReference>
<evidence type="ECO:0000313" key="3">
    <source>
        <dbReference type="Proteomes" id="UP000574761"/>
    </source>
</evidence>